<evidence type="ECO:0000313" key="5">
    <source>
        <dbReference type="Proteomes" id="UP001145021"/>
    </source>
</evidence>
<dbReference type="PANTHER" id="PTHR11216:SF170">
    <property type="entry name" value="DYNAMIN ASSOCIATED PROTEIN 160, ISOFORM D"/>
    <property type="match status" value="1"/>
</dbReference>
<comment type="caution">
    <text evidence="4">The sequence shown here is derived from an EMBL/GenBank/DDBJ whole genome shotgun (WGS) entry which is preliminary data.</text>
</comment>
<dbReference type="GO" id="GO:0005737">
    <property type="term" value="C:cytoplasm"/>
    <property type="evidence" value="ECO:0007669"/>
    <property type="project" value="TreeGrafter"/>
</dbReference>
<dbReference type="InterPro" id="IPR000261">
    <property type="entry name" value="EH_dom"/>
</dbReference>
<feature type="compositionally biased region" description="Basic residues" evidence="2">
    <location>
        <begin position="396"/>
        <end position="409"/>
    </location>
</feature>
<dbReference type="SUPFAM" id="SSF47473">
    <property type="entry name" value="EF-hand"/>
    <property type="match status" value="1"/>
</dbReference>
<evidence type="ECO:0000313" key="4">
    <source>
        <dbReference type="EMBL" id="KAJ1641997.1"/>
    </source>
</evidence>
<dbReference type="GO" id="GO:0006897">
    <property type="term" value="P:endocytosis"/>
    <property type="evidence" value="ECO:0007669"/>
    <property type="project" value="TreeGrafter"/>
</dbReference>
<protein>
    <recommendedName>
        <fullName evidence="3">EH domain-containing protein</fullName>
    </recommendedName>
</protein>
<feature type="domain" description="EH" evidence="3">
    <location>
        <begin position="12"/>
        <end position="107"/>
    </location>
</feature>
<dbReference type="GO" id="GO:0005886">
    <property type="term" value="C:plasma membrane"/>
    <property type="evidence" value="ECO:0007669"/>
    <property type="project" value="TreeGrafter"/>
</dbReference>
<sequence length="460" mass="51851">MQNRTEKGNKRPWRPTLPELRVYNYLFSLLDTQLSGVVTTETVSKLLTKSHLHTANARLIVQLADTNKQHKMTRREFYMAMKMVSHAQAEHPISLSNLHEPAPLPVFDGLDLRKVADGKGSSSILRYAPQPTVEIDRIIKCAQDGDAQSIFRMPSLVNHAVHTPPESPTDSLFDMLAASEPPAINMDDSRSVLERTPQLRQYDSETSSRRSSSSSSTFSALSDLHIDTNLPRFVPDIENRSAGAQSVDSVTELLSRIDFMISATHESKNKSNSSQQQLEKSQFLRAELEARMAQLQAQFTAESEHNQQISAKLVSEEESIQTLSAQLVNAQKNIAYVAQQRAQMVDRLRRVEEHQQRIQMQIKQADANNDRNSDDVTLLDNKMFGMGRRMVRMQRHINHSQQQQKHHQGVYRPSTGSSSGSSFAPSTTGTYSASADSVFKRYETTKRNRLSTVFRKQAVA</sequence>
<evidence type="ECO:0000259" key="3">
    <source>
        <dbReference type="SMART" id="SM00027"/>
    </source>
</evidence>
<gene>
    <name evidence="4" type="ORF">LPJ64_006111</name>
</gene>
<name>A0A9W7XD38_9FUNG</name>
<feature type="region of interest" description="Disordered" evidence="2">
    <location>
        <begin position="396"/>
        <end position="431"/>
    </location>
</feature>
<dbReference type="Pfam" id="PF12763">
    <property type="entry name" value="EH"/>
    <property type="match status" value="1"/>
</dbReference>
<evidence type="ECO:0000256" key="1">
    <source>
        <dbReference type="SAM" id="Coils"/>
    </source>
</evidence>
<dbReference type="Gene3D" id="1.10.238.10">
    <property type="entry name" value="EF-hand"/>
    <property type="match status" value="1"/>
</dbReference>
<feature type="compositionally biased region" description="Low complexity" evidence="2">
    <location>
        <begin position="414"/>
        <end position="430"/>
    </location>
</feature>
<accession>A0A9W7XD38</accession>
<proteinExistence type="predicted"/>
<dbReference type="GO" id="GO:0016197">
    <property type="term" value="P:endosomal transport"/>
    <property type="evidence" value="ECO:0007669"/>
    <property type="project" value="TreeGrafter"/>
</dbReference>
<dbReference type="Proteomes" id="UP001145021">
    <property type="component" value="Unassembled WGS sequence"/>
</dbReference>
<dbReference type="InterPro" id="IPR011992">
    <property type="entry name" value="EF-hand-dom_pair"/>
</dbReference>
<organism evidence="4 5">
    <name type="scientific">Coemansia asiatica</name>
    <dbReference type="NCBI Taxonomy" id="1052880"/>
    <lineage>
        <taxon>Eukaryota</taxon>
        <taxon>Fungi</taxon>
        <taxon>Fungi incertae sedis</taxon>
        <taxon>Zoopagomycota</taxon>
        <taxon>Kickxellomycotina</taxon>
        <taxon>Kickxellomycetes</taxon>
        <taxon>Kickxellales</taxon>
        <taxon>Kickxellaceae</taxon>
        <taxon>Coemansia</taxon>
    </lineage>
</organism>
<dbReference type="SMART" id="SM00027">
    <property type="entry name" value="EH"/>
    <property type="match status" value="1"/>
</dbReference>
<feature type="region of interest" description="Disordered" evidence="2">
    <location>
        <begin position="182"/>
        <end position="218"/>
    </location>
</feature>
<dbReference type="PANTHER" id="PTHR11216">
    <property type="entry name" value="EH DOMAIN"/>
    <property type="match status" value="1"/>
</dbReference>
<keyword evidence="5" id="KW-1185">Reference proteome</keyword>
<feature type="coiled-coil region" evidence="1">
    <location>
        <begin position="278"/>
        <end position="368"/>
    </location>
</feature>
<feature type="compositionally biased region" description="Low complexity" evidence="2">
    <location>
        <begin position="209"/>
        <end position="218"/>
    </location>
</feature>
<evidence type="ECO:0000256" key="2">
    <source>
        <dbReference type="SAM" id="MobiDB-lite"/>
    </source>
</evidence>
<dbReference type="AlphaFoldDB" id="A0A9W7XD38"/>
<keyword evidence="1" id="KW-0175">Coiled coil</keyword>
<reference evidence="4" key="1">
    <citation type="submission" date="2022-07" db="EMBL/GenBank/DDBJ databases">
        <title>Phylogenomic reconstructions and comparative analyses of Kickxellomycotina fungi.</title>
        <authorList>
            <person name="Reynolds N.K."/>
            <person name="Stajich J.E."/>
            <person name="Barry K."/>
            <person name="Grigoriev I.V."/>
            <person name="Crous P."/>
            <person name="Smith M.E."/>
        </authorList>
    </citation>
    <scope>NUCLEOTIDE SEQUENCE</scope>
    <source>
        <strain evidence="4">NBRC 105413</strain>
    </source>
</reference>
<dbReference type="EMBL" id="JANBOH010000518">
    <property type="protein sequence ID" value="KAJ1641997.1"/>
    <property type="molecule type" value="Genomic_DNA"/>
</dbReference>